<dbReference type="PANTHER" id="PTHR47396:SF1">
    <property type="entry name" value="ATP-DEPENDENT HELICASE IRC3-RELATED"/>
    <property type="match status" value="1"/>
</dbReference>
<dbReference type="EMBL" id="FWYF01000001">
    <property type="protein sequence ID" value="SMD32067.1"/>
    <property type="molecule type" value="Genomic_DNA"/>
</dbReference>
<accession>A0A1W2G5X7</accession>
<dbReference type="SUPFAM" id="SSF52540">
    <property type="entry name" value="P-loop containing nucleoside triphosphate hydrolases"/>
    <property type="match status" value="2"/>
</dbReference>
<dbReference type="Pfam" id="PF04851">
    <property type="entry name" value="ResIII"/>
    <property type="match status" value="1"/>
</dbReference>
<feature type="domain" description="Helicase ATP-binding" evidence="1">
    <location>
        <begin position="369"/>
        <end position="520"/>
    </location>
</feature>
<dbReference type="GO" id="GO:0005524">
    <property type="term" value="F:ATP binding"/>
    <property type="evidence" value="ECO:0007669"/>
    <property type="project" value="InterPro"/>
</dbReference>
<dbReference type="PANTHER" id="PTHR47396">
    <property type="entry name" value="TYPE I RESTRICTION ENZYME ECOKI R PROTEIN"/>
    <property type="match status" value="1"/>
</dbReference>
<dbReference type="CDD" id="cd17926">
    <property type="entry name" value="DEXHc_RE"/>
    <property type="match status" value="1"/>
</dbReference>
<dbReference type="InterPro" id="IPR027417">
    <property type="entry name" value="P-loop_NTPase"/>
</dbReference>
<evidence type="ECO:0000313" key="3">
    <source>
        <dbReference type="EMBL" id="SMD32067.1"/>
    </source>
</evidence>
<name>A0A1W2G5X7_REIFA</name>
<dbReference type="InterPro" id="IPR054347">
    <property type="entry name" value="TOTE_primase"/>
</dbReference>
<dbReference type="PROSITE" id="PS51192">
    <property type="entry name" value="HELICASE_ATP_BIND_1"/>
    <property type="match status" value="1"/>
</dbReference>
<dbReference type="GO" id="GO:0016787">
    <property type="term" value="F:hydrolase activity"/>
    <property type="evidence" value="ECO:0007669"/>
    <property type="project" value="InterPro"/>
</dbReference>
<dbReference type="InterPro" id="IPR001650">
    <property type="entry name" value="Helicase_C-like"/>
</dbReference>
<dbReference type="Pfam" id="PF22548">
    <property type="entry name" value="AEP-TOTE"/>
    <property type="match status" value="1"/>
</dbReference>
<dbReference type="GO" id="GO:0003677">
    <property type="term" value="F:DNA binding"/>
    <property type="evidence" value="ECO:0007669"/>
    <property type="project" value="InterPro"/>
</dbReference>
<dbReference type="PROSITE" id="PS51194">
    <property type="entry name" value="HELICASE_CTER"/>
    <property type="match status" value="1"/>
</dbReference>
<dbReference type="RefSeq" id="WP_245826966.1">
    <property type="nucleotide sequence ID" value="NZ_FWYF01000001.1"/>
</dbReference>
<evidence type="ECO:0008006" key="5">
    <source>
        <dbReference type="Google" id="ProtNLM"/>
    </source>
</evidence>
<organism evidence="3 4">
    <name type="scientific">Reichenbachiella faecimaris</name>
    <dbReference type="NCBI Taxonomy" id="692418"/>
    <lineage>
        <taxon>Bacteria</taxon>
        <taxon>Pseudomonadati</taxon>
        <taxon>Bacteroidota</taxon>
        <taxon>Cytophagia</taxon>
        <taxon>Cytophagales</taxon>
        <taxon>Reichenbachiellaceae</taxon>
        <taxon>Reichenbachiella</taxon>
    </lineage>
</organism>
<dbReference type="GO" id="GO:0005829">
    <property type="term" value="C:cytosol"/>
    <property type="evidence" value="ECO:0007669"/>
    <property type="project" value="TreeGrafter"/>
</dbReference>
<gene>
    <name evidence="3" type="ORF">SAMN04488029_0405</name>
</gene>
<evidence type="ECO:0000259" key="2">
    <source>
        <dbReference type="PROSITE" id="PS51194"/>
    </source>
</evidence>
<dbReference type="InterPro" id="IPR014001">
    <property type="entry name" value="Helicase_ATP-bd"/>
</dbReference>
<proteinExistence type="predicted"/>
<dbReference type="SMART" id="SM00487">
    <property type="entry name" value="DEXDc"/>
    <property type="match status" value="1"/>
</dbReference>
<protein>
    <recommendedName>
        <fullName evidence="5">Superfamily II DNA or RNA helicase</fullName>
    </recommendedName>
</protein>
<sequence length="989" mass="114379">MNSLKPSADQLGLYKALFKVREDVFAIRWEKGNKKGYSPAYHYDPYLYKLHKMKGGSFANFTEKSYLKLDDYQLKKHFSGEQHIGGYPLLEDNTSRFIAADFDGKKWKEESLAFLELCSENGIPSYLERSQSGNGAHVWVFIDKNYPAVRSRKVMITLLEQTGAFSAFDKSSSFDRLFPNQNFHSGRGLGNLIALPLYGNSLLKGNSWFINPVTFEPFEDQLGFLSSIRRIDALVLDKLYDKFTNEAGKSTFSDSSSKLEINLGSSIHINRTSLTLPLIDFLKEELNVGNSEYFVKKKSGKNTWGTERYFKLIEEKEFELIIPRGFTGKLIRHFKANEIDYEFNDLRKLKKKVTFQSSIELLAHQKPIISSSGNKDFGIIVAPPGAGKTVIGLKIIVDKQQPALIIVHRKQLLDQWVERIQAFLNIPKKEIGIIGSSKNRVGEKITVAIIQSLSKQIEIKPELKNHFGTLIIDECHHIPAKTYSNTISKLTPYYQYGLTATPFRKHSDGKLIFIHLGEIIGEIKVSEIENFKRARIVIRTTGFDFPFDPKTDEFEVLSKALVHDTTRNRLILNDVINELKQGFKSIIITERKEHIDTLHQFLKQSYEVVTLSGDDSSKSRNEKRERLKKGDYQALITTGQYFGEGSDLQNVSRLFLAYPFSFKGKLIQYIGRVQRSEVTPVIYDYHDHKIGYLHRLFLKRNVHYRNLDRQASLFDDSTEQPPLNKDLIIDRDVKVSFDELEFQYGGISFRHFIKETKTELDFEIENLDIRPEFNILKPYFSKVLKLKYVSVEIHAEFQDHILQAQSAESNDLLKINREVIDSVKFHFVKKSFLKKNAEITDEETKQKDLEALYGSGKDLLDDLLDKHNVKHGRQLKYLASKHGFGILKLRFVLSPFSFVFLISGNTKFHIVLETLDTEEATYIWHISKDRIILKSRLEEVDRHIRVIREKGRQSFLEQAPSYFSKILHDYKDDRKGFVIWKDQLEERLS</sequence>
<keyword evidence="4" id="KW-1185">Reference proteome</keyword>
<dbReference type="Gene3D" id="3.40.50.300">
    <property type="entry name" value="P-loop containing nucleotide triphosphate hydrolases"/>
    <property type="match status" value="2"/>
</dbReference>
<dbReference type="Proteomes" id="UP000192472">
    <property type="component" value="Unassembled WGS sequence"/>
</dbReference>
<dbReference type="CDD" id="cd18785">
    <property type="entry name" value="SF2_C"/>
    <property type="match status" value="1"/>
</dbReference>
<dbReference type="Pfam" id="PF00271">
    <property type="entry name" value="Helicase_C"/>
    <property type="match status" value="1"/>
</dbReference>
<dbReference type="InterPro" id="IPR050742">
    <property type="entry name" value="Helicase_Restrict-Modif_Enz"/>
</dbReference>
<evidence type="ECO:0000259" key="1">
    <source>
        <dbReference type="PROSITE" id="PS51192"/>
    </source>
</evidence>
<evidence type="ECO:0000313" key="4">
    <source>
        <dbReference type="Proteomes" id="UP000192472"/>
    </source>
</evidence>
<dbReference type="STRING" id="692418.SAMN04488029_0405"/>
<feature type="domain" description="Helicase C-terminal" evidence="2">
    <location>
        <begin position="571"/>
        <end position="728"/>
    </location>
</feature>
<reference evidence="3 4" key="1">
    <citation type="submission" date="2017-04" db="EMBL/GenBank/DDBJ databases">
        <authorList>
            <person name="Afonso C.L."/>
            <person name="Miller P.J."/>
            <person name="Scott M.A."/>
            <person name="Spackman E."/>
            <person name="Goraichik I."/>
            <person name="Dimitrov K.M."/>
            <person name="Suarez D.L."/>
            <person name="Swayne D.E."/>
        </authorList>
    </citation>
    <scope>NUCLEOTIDE SEQUENCE [LARGE SCALE GENOMIC DNA]</scope>
    <source>
        <strain evidence="3 4">DSM 26133</strain>
    </source>
</reference>
<dbReference type="InterPro" id="IPR006935">
    <property type="entry name" value="Helicase/UvrB_N"/>
</dbReference>
<dbReference type="AlphaFoldDB" id="A0A1W2G5X7"/>